<reference evidence="2" key="3">
    <citation type="submission" date="2024-09" db="EMBL/GenBank/DDBJ databases">
        <authorList>
            <person name="Sun Q."/>
            <person name="Mori K."/>
        </authorList>
    </citation>
    <scope>NUCLEOTIDE SEQUENCE</scope>
    <source>
        <strain evidence="2">CCM 7856</strain>
    </source>
</reference>
<evidence type="ECO:0000313" key="1">
    <source>
        <dbReference type="EMBL" id="MFC6631658.1"/>
    </source>
</evidence>
<protein>
    <recommendedName>
        <fullName evidence="4">Peptidase M15A C-terminal domain-containing protein</fullName>
    </recommendedName>
</protein>
<dbReference type="RefSeq" id="WP_377516558.1">
    <property type="nucleotide sequence ID" value="NZ_JBHSVR010000001.1"/>
</dbReference>
<dbReference type="Proteomes" id="UP001596425">
    <property type="component" value="Unassembled WGS sequence"/>
</dbReference>
<reference evidence="3" key="2">
    <citation type="journal article" date="2019" name="Int. J. Syst. Evol. Microbiol.">
        <title>The Global Catalogue of Microorganisms (GCM) 10K type strain sequencing project: providing services to taxonomists for standard genome sequencing and annotation.</title>
        <authorList>
            <consortium name="The Broad Institute Genomics Platform"/>
            <consortium name="The Broad Institute Genome Sequencing Center for Infectious Disease"/>
            <person name="Wu L."/>
            <person name="Ma J."/>
        </authorList>
    </citation>
    <scope>NUCLEOTIDE SEQUENCE [LARGE SCALE GENOMIC DNA]</scope>
    <source>
        <strain evidence="3">CGMCC 1.13718</strain>
    </source>
</reference>
<keyword evidence="3" id="KW-1185">Reference proteome</keyword>
<comment type="caution">
    <text evidence="2">The sequence shown here is derived from an EMBL/GenBank/DDBJ whole genome shotgun (WGS) entry which is preliminary data.</text>
</comment>
<accession>A0ABW1YWF8</accession>
<dbReference type="EMBL" id="JBHSVR010000001">
    <property type="protein sequence ID" value="MFC6631658.1"/>
    <property type="molecule type" value="Genomic_DNA"/>
</dbReference>
<proteinExistence type="predicted"/>
<sequence>MQDPAGNWRYLDNGAQLEHAYQVAEQVGFTGIGVYTDTSPGHMVHLDVRPRKPDGGIATWSRVNHQYLGLQSGFA</sequence>
<evidence type="ECO:0008006" key="4">
    <source>
        <dbReference type="Google" id="ProtNLM"/>
    </source>
</evidence>
<reference evidence="2" key="1">
    <citation type="journal article" date="2014" name="Int. J. Syst. Evol. Microbiol.">
        <title>Complete genome of a new Firmicutes species belonging to the dominant human colonic microbiota ('Ruminococcus bicirculans') reveals two chromosomes and a selective capacity to utilize plant glucans.</title>
        <authorList>
            <consortium name="NISC Comparative Sequencing Program"/>
            <person name="Wegmann U."/>
            <person name="Louis P."/>
            <person name="Goesmann A."/>
            <person name="Henrissat B."/>
            <person name="Duncan S.H."/>
            <person name="Flint H.J."/>
        </authorList>
    </citation>
    <scope>NUCLEOTIDE SEQUENCE</scope>
    <source>
        <strain evidence="2">CCM 7856</strain>
    </source>
</reference>
<organism evidence="2 3">
    <name type="scientific">Microbulbifer taiwanensis</name>
    <dbReference type="NCBI Taxonomy" id="986746"/>
    <lineage>
        <taxon>Bacteria</taxon>
        <taxon>Pseudomonadati</taxon>
        <taxon>Pseudomonadota</taxon>
        <taxon>Gammaproteobacteria</taxon>
        <taxon>Cellvibrionales</taxon>
        <taxon>Microbulbiferaceae</taxon>
        <taxon>Microbulbifer</taxon>
    </lineage>
</organism>
<gene>
    <name evidence="1" type="ORF">ACFQBM_00090</name>
    <name evidence="2" type="ORF">ACFQBM_21145</name>
</gene>
<dbReference type="EMBL" id="JBHSVR010000001">
    <property type="protein sequence ID" value="MFC6635784.1"/>
    <property type="molecule type" value="Genomic_DNA"/>
</dbReference>
<evidence type="ECO:0000313" key="3">
    <source>
        <dbReference type="Proteomes" id="UP001596425"/>
    </source>
</evidence>
<name>A0ABW1YWF8_9GAMM</name>
<evidence type="ECO:0000313" key="2">
    <source>
        <dbReference type="EMBL" id="MFC6635784.1"/>
    </source>
</evidence>